<evidence type="ECO:0000313" key="5">
    <source>
        <dbReference type="Proteomes" id="UP000462449"/>
    </source>
</evidence>
<name>A0A425Y181_9BACT</name>
<keyword evidence="4" id="KW-1185">Reference proteome</keyword>
<sequence length="301" mass="33752">METNNFENIENFLLEECAAMVKYLAGEGLLMPSDVTKLMNQNLENGKSLKLENKEILELHNHLSAKVYPAQPKAISLLYREAQKKSLFRLFGPVGLIRRLMLTTILSLACFIIVGLSPSVNSDSVLKGILDDHGWELLLNIIFFLSAAALGACFSNLFQANKYIIQGNYDPKYESSYWIRFVLGLIAGLMLAILFPDLVTLETQQNSDIRFFTVPLIAMLGGFSASLFYRIMNRMVVTVETLLVGQTSKEEDGKTSEIKKKEQSVIDKKQIVEELLSLKSQVKEGDVDGKISKTIDNILMN</sequence>
<reference evidence="3 4" key="1">
    <citation type="submission" date="2019-11" db="EMBL/GenBank/DDBJ databases">
        <title>Draft genome sequence of Labilibaculum sp. strain SYP isolated from Black Sea.</title>
        <authorList>
            <person name="Yadav S."/>
            <person name="Villanueva L."/>
        </authorList>
    </citation>
    <scope>NUCLEOTIDE SEQUENCE [LARGE SCALE GENOMIC DNA]</scope>
    <source>
        <strain evidence="3 4">44</strain>
    </source>
</reference>
<feature type="transmembrane region" description="Helical" evidence="1">
    <location>
        <begin position="96"/>
        <end position="117"/>
    </location>
</feature>
<keyword evidence="1" id="KW-0472">Membrane</keyword>
<evidence type="ECO:0000313" key="2">
    <source>
        <dbReference type="EMBL" id="MUP39155.1"/>
    </source>
</evidence>
<evidence type="ECO:0000313" key="3">
    <source>
        <dbReference type="EMBL" id="MVB08360.1"/>
    </source>
</evidence>
<comment type="caution">
    <text evidence="2">The sequence shown here is derived from an EMBL/GenBank/DDBJ whole genome shotgun (WGS) entry which is preliminary data.</text>
</comment>
<feature type="transmembrane region" description="Helical" evidence="1">
    <location>
        <begin position="211"/>
        <end position="229"/>
    </location>
</feature>
<organism evidence="2 5">
    <name type="scientific">Labilibaculum euxinus</name>
    <dbReference type="NCBI Taxonomy" id="2686357"/>
    <lineage>
        <taxon>Bacteria</taxon>
        <taxon>Pseudomonadati</taxon>
        <taxon>Bacteroidota</taxon>
        <taxon>Bacteroidia</taxon>
        <taxon>Marinilabiliales</taxon>
        <taxon>Marinifilaceae</taxon>
        <taxon>Labilibaculum</taxon>
    </lineage>
</organism>
<keyword evidence="1" id="KW-1133">Transmembrane helix</keyword>
<protein>
    <submittedName>
        <fullName evidence="2">Uncharacterized protein</fullName>
    </submittedName>
</protein>
<feature type="transmembrane region" description="Helical" evidence="1">
    <location>
        <begin position="178"/>
        <end position="199"/>
    </location>
</feature>
<feature type="transmembrane region" description="Helical" evidence="1">
    <location>
        <begin position="137"/>
        <end position="158"/>
    </location>
</feature>
<evidence type="ECO:0000256" key="1">
    <source>
        <dbReference type="SAM" id="Phobius"/>
    </source>
</evidence>
<gene>
    <name evidence="3" type="ORF">DWB62_015150</name>
    <name evidence="2" type="ORF">GNY23_15150</name>
</gene>
<dbReference type="EMBL" id="QTZN02000041">
    <property type="protein sequence ID" value="MVB08360.1"/>
    <property type="molecule type" value="Genomic_DNA"/>
</dbReference>
<accession>A0A425Y181</accession>
<evidence type="ECO:0000313" key="4">
    <source>
        <dbReference type="Proteomes" id="UP000285951"/>
    </source>
</evidence>
<dbReference type="EMBL" id="WOTW01000041">
    <property type="protein sequence ID" value="MUP39155.1"/>
    <property type="molecule type" value="Genomic_DNA"/>
</dbReference>
<dbReference type="OrthoDB" id="982725at2"/>
<dbReference type="RefSeq" id="WP_124994470.1">
    <property type="nucleotide sequence ID" value="NZ_JAVCNR010000023.1"/>
</dbReference>
<keyword evidence="1" id="KW-0812">Transmembrane</keyword>
<dbReference type="Proteomes" id="UP000285951">
    <property type="component" value="Unassembled WGS sequence"/>
</dbReference>
<dbReference type="Proteomes" id="UP000462449">
    <property type="component" value="Unassembled WGS sequence"/>
</dbReference>
<dbReference type="AlphaFoldDB" id="A0A425Y181"/>
<proteinExistence type="predicted"/>
<reference evidence="2 5" key="2">
    <citation type="submission" date="2019-12" db="EMBL/GenBank/DDBJ databases">
        <title>Draft genome sequence of Labilibaculum sp. strain 44 isolated from deep waters of Black Sea.</title>
        <authorList>
            <person name="Yadav S."/>
            <person name="Villanueva L."/>
        </authorList>
    </citation>
    <scope>NUCLEOTIDE SEQUENCE [LARGE SCALE GENOMIC DNA]</scope>
    <source>
        <strain evidence="2 5">44</strain>
    </source>
</reference>